<reference evidence="1 2" key="1">
    <citation type="submission" date="2024-01" db="EMBL/GenBank/DDBJ databases">
        <authorList>
            <consortium name="Genoscope - CEA"/>
            <person name="William W."/>
        </authorList>
    </citation>
    <scope>NUCLEOTIDE SEQUENCE [LARGE SCALE GENOMIC DNA]</scope>
    <source>
        <strain evidence="1 2">29B2s-10</strain>
    </source>
</reference>
<evidence type="ECO:0000313" key="2">
    <source>
        <dbReference type="Proteomes" id="UP001497600"/>
    </source>
</evidence>
<evidence type="ECO:0008006" key="3">
    <source>
        <dbReference type="Google" id="ProtNLM"/>
    </source>
</evidence>
<dbReference type="InterPro" id="IPR036910">
    <property type="entry name" value="HMG_box_dom_sf"/>
</dbReference>
<name>A0ABP0EFS9_9ASCO</name>
<dbReference type="EMBL" id="OZ004257">
    <property type="protein sequence ID" value="CAK7908399.1"/>
    <property type="molecule type" value="Genomic_DNA"/>
</dbReference>
<keyword evidence="2" id="KW-1185">Reference proteome</keyword>
<dbReference type="SUPFAM" id="SSF47095">
    <property type="entry name" value="HMG-box"/>
    <property type="match status" value="1"/>
</dbReference>
<organism evidence="1 2">
    <name type="scientific">[Candida] anglica</name>
    <dbReference type="NCBI Taxonomy" id="148631"/>
    <lineage>
        <taxon>Eukaryota</taxon>
        <taxon>Fungi</taxon>
        <taxon>Dikarya</taxon>
        <taxon>Ascomycota</taxon>
        <taxon>Saccharomycotina</taxon>
        <taxon>Pichiomycetes</taxon>
        <taxon>Debaryomycetaceae</taxon>
        <taxon>Kurtzmaniella</taxon>
    </lineage>
</organism>
<proteinExistence type="predicted"/>
<sequence length="398" mass="47799">MFKLSRRIDGVYPFRTKYAYRYLAVPTVKQYLREPYELGYPQGLTHEIRNEITEIKKKVFDKRTPAETFETEVKDKKWEELSISERFQYTQQLQVGRYKFNQPKPKPETGFDLFKSQVRHRYAKPILKEHWDGLTDVERAQYIESPHWDYLHQQRLRIWQGYEIVEYLKIRGTIQQQFNPYPFSGLYPWEIIKDKLSDMSRRKTIGSIYDFEKDIYDVLISEALVTKVPDLYKFYISYARDITKPPTKKEFSMLGPSVLEPYITRRNKRIQHANEYNPTKKVSNWSTFLQQKYRRDPQYQDTSFIELEKIASIEWQTLTKEEKDRYSTTLEMSSASAKDIRLNEQVDHIMKYIYEVGSVAGTPSGFNWKSDMMEKTKGFIYLYRMYGEVYISSKKVEK</sequence>
<protein>
    <recommendedName>
        <fullName evidence="3">HMG box domain-containing protein</fullName>
    </recommendedName>
</protein>
<dbReference type="Proteomes" id="UP001497600">
    <property type="component" value="Chromosome E"/>
</dbReference>
<dbReference type="Gene3D" id="1.10.30.10">
    <property type="entry name" value="High mobility group box domain"/>
    <property type="match status" value="1"/>
</dbReference>
<gene>
    <name evidence="1" type="ORF">CAAN4_E10088</name>
</gene>
<evidence type="ECO:0000313" key="1">
    <source>
        <dbReference type="EMBL" id="CAK7908399.1"/>
    </source>
</evidence>
<accession>A0ABP0EFS9</accession>